<evidence type="ECO:0000256" key="10">
    <source>
        <dbReference type="SAM" id="Phobius"/>
    </source>
</evidence>
<feature type="transmembrane region" description="Helical" evidence="10">
    <location>
        <begin position="448"/>
        <end position="468"/>
    </location>
</feature>
<dbReference type="PANTHER" id="PTHR13285:SF23">
    <property type="entry name" value="TEICHOIC ACID D-ALANYLTRANSFERASE"/>
    <property type="match status" value="1"/>
</dbReference>
<dbReference type="PIRSF" id="PIRSF500217">
    <property type="entry name" value="AlgI"/>
    <property type="match status" value="1"/>
</dbReference>
<keyword evidence="5 10" id="KW-0812">Transmembrane</keyword>
<dbReference type="Proteomes" id="UP000746751">
    <property type="component" value="Unassembled WGS sequence"/>
</dbReference>
<dbReference type="InterPro" id="IPR051085">
    <property type="entry name" value="MB_O-acyltransferase"/>
</dbReference>
<evidence type="ECO:0000256" key="6">
    <source>
        <dbReference type="ARBA" id="ARBA00022989"/>
    </source>
</evidence>
<feature type="transmembrane region" description="Helical" evidence="10">
    <location>
        <begin position="130"/>
        <end position="151"/>
    </location>
</feature>
<feature type="transmembrane region" description="Helical" evidence="10">
    <location>
        <begin position="488"/>
        <end position="507"/>
    </location>
</feature>
<evidence type="ECO:0000313" key="11">
    <source>
        <dbReference type="EMBL" id="HJG32060.1"/>
    </source>
</evidence>
<accession>A0A921IQY9</accession>
<dbReference type="InterPro" id="IPR004299">
    <property type="entry name" value="MBOAT_fam"/>
</dbReference>
<comment type="similarity">
    <text evidence="2 9">Belongs to the membrane-bound acyltransferase family.</text>
</comment>
<keyword evidence="8 9" id="KW-0012">Acyltransferase</keyword>
<evidence type="ECO:0000256" key="1">
    <source>
        <dbReference type="ARBA" id="ARBA00004651"/>
    </source>
</evidence>
<dbReference type="Pfam" id="PF03062">
    <property type="entry name" value="MBOAT"/>
    <property type="match status" value="1"/>
</dbReference>
<keyword evidence="3 9" id="KW-1003">Cell membrane</keyword>
<dbReference type="EMBL" id="DYVF01000072">
    <property type="protein sequence ID" value="HJG32060.1"/>
    <property type="molecule type" value="Genomic_DNA"/>
</dbReference>
<dbReference type="GO" id="GO:0005886">
    <property type="term" value="C:plasma membrane"/>
    <property type="evidence" value="ECO:0007669"/>
    <property type="project" value="UniProtKB-SubCell"/>
</dbReference>
<keyword evidence="6 10" id="KW-1133">Transmembrane helix</keyword>
<comment type="subcellular location">
    <subcellularLocation>
        <location evidence="1">Cell membrane</location>
        <topology evidence="1">Multi-pass membrane protein</topology>
    </subcellularLocation>
</comment>
<evidence type="ECO:0000256" key="2">
    <source>
        <dbReference type="ARBA" id="ARBA00010323"/>
    </source>
</evidence>
<feature type="transmembrane region" description="Helical" evidence="10">
    <location>
        <begin position="30"/>
        <end position="63"/>
    </location>
</feature>
<dbReference type="PIRSF" id="PIRSF016636">
    <property type="entry name" value="AlgI_DltB"/>
    <property type="match status" value="1"/>
</dbReference>
<organism evidence="11 12">
    <name type="scientific">Collinsella ihumii</name>
    <dbReference type="NCBI Taxonomy" id="1720204"/>
    <lineage>
        <taxon>Bacteria</taxon>
        <taxon>Bacillati</taxon>
        <taxon>Actinomycetota</taxon>
        <taxon>Coriobacteriia</taxon>
        <taxon>Coriobacteriales</taxon>
        <taxon>Coriobacteriaceae</taxon>
        <taxon>Collinsella</taxon>
    </lineage>
</organism>
<gene>
    <name evidence="11" type="ORF">K8U80_11815</name>
</gene>
<keyword evidence="7 9" id="KW-0472">Membrane</keyword>
<name>A0A921IQY9_9ACTN</name>
<keyword evidence="4 9" id="KW-0808">Transferase</keyword>
<dbReference type="GO" id="GO:0016746">
    <property type="term" value="F:acyltransferase activity"/>
    <property type="evidence" value="ECO:0007669"/>
    <property type="project" value="UniProtKB-KW"/>
</dbReference>
<feature type="transmembrane region" description="Helical" evidence="10">
    <location>
        <begin position="100"/>
        <end position="118"/>
    </location>
</feature>
<dbReference type="GO" id="GO:0042121">
    <property type="term" value="P:alginic acid biosynthetic process"/>
    <property type="evidence" value="ECO:0007669"/>
    <property type="project" value="InterPro"/>
</dbReference>
<dbReference type="InterPro" id="IPR024194">
    <property type="entry name" value="Ac/AlaTfrase_AlgI/DltB"/>
</dbReference>
<evidence type="ECO:0000256" key="3">
    <source>
        <dbReference type="ARBA" id="ARBA00022475"/>
    </source>
</evidence>
<proteinExistence type="inferred from homology"/>
<comment type="caution">
    <text evidence="11">The sequence shown here is derived from an EMBL/GenBank/DDBJ whole genome shotgun (WGS) entry which is preliminary data.</text>
</comment>
<dbReference type="PANTHER" id="PTHR13285">
    <property type="entry name" value="ACYLTRANSFERASE"/>
    <property type="match status" value="1"/>
</dbReference>
<reference evidence="11" key="1">
    <citation type="journal article" date="2021" name="PeerJ">
        <title>Extensive microbial diversity within the chicken gut microbiome revealed by metagenomics and culture.</title>
        <authorList>
            <person name="Gilroy R."/>
            <person name="Ravi A."/>
            <person name="Getino M."/>
            <person name="Pursley I."/>
            <person name="Horton D.L."/>
            <person name="Alikhan N.F."/>
            <person name="Baker D."/>
            <person name="Gharbi K."/>
            <person name="Hall N."/>
            <person name="Watson M."/>
            <person name="Adriaenssens E.M."/>
            <person name="Foster-Nyarko E."/>
            <person name="Jarju S."/>
            <person name="Secka A."/>
            <person name="Antonio M."/>
            <person name="Oren A."/>
            <person name="Chaudhuri R.R."/>
            <person name="La Ragione R."/>
            <person name="Hildebrand F."/>
            <person name="Pallen M.J."/>
        </authorList>
    </citation>
    <scope>NUCLEOTIDE SEQUENCE</scope>
    <source>
        <strain evidence="11">ChiGjej2B2-7701</strain>
    </source>
</reference>
<sequence>MESYFSVAMLGVILPLTVLLYQLVPPRVRPYVLLAASCVFYASVSGVLIAFVLLSAVSIWLVGLALSSLERQQVAVRAAAADADARRAVKRRYRRYRRGAVAVGVAVNIGLLAVLRYLPHFMPAGGVLDISGIGVPMGISFYSLQAVSYVVDVYRGGVQAERNPLRLALFLSFFPQVMEGPISRYGQVGASLSAGRPITADGLWSGSVRIMWGLVKKMVVADRVNVLVKTVFSDHAAYDGGVIALAAALYTLQLYCDFSGTMDFAVGAGRIFGVTMPENFRQPFASHTAAEFWQRWHISLGAWFRDYVFYPVSLSAPVKRVTGAARRVLGNRVGPLAASGIALGCVWLGNGIWHGAGSQYLLFGLYYFVLIWLGGFAGLAGDAICGRMGVSRSGAAWRAWQHVRTLAVIVVGELIFRASSAGDALAMLGRLVGGFTFASAADGTVLGLGMDAADFALVAVAILVLAAVGRARESGVHPLARLCSAPYAGRAAVVMTLFLVAIVFGAYGENYQPVDPMYAQF</sequence>
<evidence type="ECO:0000256" key="4">
    <source>
        <dbReference type="ARBA" id="ARBA00022679"/>
    </source>
</evidence>
<feature type="transmembrane region" description="Helical" evidence="10">
    <location>
        <begin position="365"/>
        <end position="385"/>
    </location>
</feature>
<evidence type="ECO:0000256" key="8">
    <source>
        <dbReference type="ARBA" id="ARBA00023315"/>
    </source>
</evidence>
<feature type="transmembrane region" description="Helical" evidence="10">
    <location>
        <begin position="406"/>
        <end position="428"/>
    </location>
</feature>
<evidence type="ECO:0000313" key="12">
    <source>
        <dbReference type="Proteomes" id="UP000746751"/>
    </source>
</evidence>
<dbReference type="InterPro" id="IPR028362">
    <property type="entry name" value="AlgI"/>
</dbReference>
<evidence type="ECO:0000256" key="7">
    <source>
        <dbReference type="ARBA" id="ARBA00023136"/>
    </source>
</evidence>
<feature type="transmembrane region" description="Helical" evidence="10">
    <location>
        <begin position="333"/>
        <end position="353"/>
    </location>
</feature>
<evidence type="ECO:0000256" key="9">
    <source>
        <dbReference type="PIRNR" id="PIRNR016636"/>
    </source>
</evidence>
<reference evidence="11" key="2">
    <citation type="submission" date="2021-09" db="EMBL/GenBank/DDBJ databases">
        <authorList>
            <person name="Gilroy R."/>
        </authorList>
    </citation>
    <scope>NUCLEOTIDE SEQUENCE</scope>
    <source>
        <strain evidence="11">ChiGjej2B2-7701</strain>
    </source>
</reference>
<dbReference type="AlphaFoldDB" id="A0A921IQY9"/>
<evidence type="ECO:0000256" key="5">
    <source>
        <dbReference type="ARBA" id="ARBA00022692"/>
    </source>
</evidence>
<feature type="transmembrane region" description="Helical" evidence="10">
    <location>
        <begin position="7"/>
        <end position="24"/>
    </location>
</feature>
<protein>
    <submittedName>
        <fullName evidence="11">MBOAT family protein</fullName>
    </submittedName>
</protein>